<dbReference type="PANTHER" id="PTHR23039">
    <property type="entry name" value="NANCE-HORAN SYNDROME PROTEIN"/>
    <property type="match status" value="1"/>
</dbReference>
<organism evidence="2 3">
    <name type="scientific">Stichopus japonicus</name>
    <name type="common">Sea cucumber</name>
    <dbReference type="NCBI Taxonomy" id="307972"/>
    <lineage>
        <taxon>Eukaryota</taxon>
        <taxon>Metazoa</taxon>
        <taxon>Echinodermata</taxon>
        <taxon>Eleutherozoa</taxon>
        <taxon>Echinozoa</taxon>
        <taxon>Holothuroidea</taxon>
        <taxon>Aspidochirotacea</taxon>
        <taxon>Aspidochirotida</taxon>
        <taxon>Stichopodidae</taxon>
        <taxon>Apostichopus</taxon>
    </lineage>
</organism>
<feature type="compositionally biased region" description="Polar residues" evidence="1">
    <location>
        <begin position="408"/>
        <end position="424"/>
    </location>
</feature>
<feature type="region of interest" description="Disordered" evidence="1">
    <location>
        <begin position="281"/>
        <end position="344"/>
    </location>
</feature>
<dbReference type="STRING" id="307972.A0A2G8LDV5"/>
<sequence>MHYMQSTVSNLDSFKVFSDHFKTQSECQRELFNPASRPQCVYTVYHRACTNLKSIRDKLKEYHEDEVTLYSVKASSLLENQGKAQYDYEIYFPQKPERIAQPRKVRRSQSERDAFLDGSRHRRTHLPTPEQLLRLSAPTSSYISIDTSGENFKRLSLVRRSLTLQNLELSQRRRHRHGHMEWRSTIAGIPNAIDMEFERSSQGSSISTNALTEELRTQSLDRRMLKNKKRSYFTRRGISILSSLRLRKNSKLTLPPSEEEVLDQSSLKQLDQLPVSSWTGSLPRNVKLNADRTRNGSAQRGRIMNRWSGDYSTSDGSSNSSLDHTLPNGSIHHNGVGSLGRGSRNRGLRLQQSTVPDGIISSKPHTLSITHLDSINPPENRIVTGKPSVVTLRNRKPFQQPKEERRSSSGNWSGTDSNRTSLNSDPEIVQILSKTANGAQDGSPSDSAVSLSNEADQVTPTGQVPNAYFLSKDFGQYRGIAPRPSELSLDDNGRGGSDSGTPTPTNEEAMSQLTADKWLQSVSPPTVITPVLRQETWLLLLRHLTLLTTNRLFQIPPQNHRSSRV</sequence>
<dbReference type="EMBL" id="MRZV01000113">
    <property type="protein sequence ID" value="PIK58431.1"/>
    <property type="molecule type" value="Genomic_DNA"/>
</dbReference>
<evidence type="ECO:0000313" key="2">
    <source>
        <dbReference type="EMBL" id="PIK58431.1"/>
    </source>
</evidence>
<gene>
    <name evidence="2" type="ORF">BSL78_04652</name>
</gene>
<accession>A0A2G8LDV5</accession>
<feature type="compositionally biased region" description="Polar residues" evidence="1">
    <location>
        <begin position="432"/>
        <end position="463"/>
    </location>
</feature>
<evidence type="ECO:0000256" key="1">
    <source>
        <dbReference type="SAM" id="MobiDB-lite"/>
    </source>
</evidence>
<feature type="region of interest" description="Disordered" evidence="1">
    <location>
        <begin position="480"/>
        <end position="508"/>
    </location>
</feature>
<dbReference type="GO" id="GO:0030154">
    <property type="term" value="P:cell differentiation"/>
    <property type="evidence" value="ECO:0007669"/>
    <property type="project" value="TreeGrafter"/>
</dbReference>
<dbReference type="Proteomes" id="UP000230750">
    <property type="component" value="Unassembled WGS sequence"/>
</dbReference>
<feature type="compositionally biased region" description="Low complexity" evidence="1">
    <location>
        <begin position="308"/>
        <end position="321"/>
    </location>
</feature>
<name>A0A2G8LDV5_STIJA</name>
<evidence type="ECO:0000313" key="3">
    <source>
        <dbReference type="Proteomes" id="UP000230750"/>
    </source>
</evidence>
<feature type="region of interest" description="Disordered" evidence="1">
    <location>
        <begin position="370"/>
        <end position="463"/>
    </location>
</feature>
<reference evidence="2 3" key="1">
    <citation type="journal article" date="2017" name="PLoS Biol.">
        <title>The sea cucumber genome provides insights into morphological evolution and visceral regeneration.</title>
        <authorList>
            <person name="Zhang X."/>
            <person name="Sun L."/>
            <person name="Yuan J."/>
            <person name="Sun Y."/>
            <person name="Gao Y."/>
            <person name="Zhang L."/>
            <person name="Li S."/>
            <person name="Dai H."/>
            <person name="Hamel J.F."/>
            <person name="Liu C."/>
            <person name="Yu Y."/>
            <person name="Liu S."/>
            <person name="Lin W."/>
            <person name="Guo K."/>
            <person name="Jin S."/>
            <person name="Xu P."/>
            <person name="Storey K.B."/>
            <person name="Huan P."/>
            <person name="Zhang T."/>
            <person name="Zhou Y."/>
            <person name="Zhang J."/>
            <person name="Lin C."/>
            <person name="Li X."/>
            <person name="Xing L."/>
            <person name="Huo D."/>
            <person name="Sun M."/>
            <person name="Wang L."/>
            <person name="Mercier A."/>
            <person name="Li F."/>
            <person name="Yang H."/>
            <person name="Xiang J."/>
        </authorList>
    </citation>
    <scope>NUCLEOTIDE SEQUENCE [LARGE SCALE GENOMIC DNA]</scope>
    <source>
        <strain evidence="2">Shaxun</strain>
        <tissue evidence="2">Muscle</tissue>
    </source>
</reference>
<keyword evidence="3" id="KW-1185">Reference proteome</keyword>
<feature type="compositionally biased region" description="Polar residues" evidence="1">
    <location>
        <begin position="499"/>
        <end position="508"/>
    </location>
</feature>
<proteinExistence type="predicted"/>
<dbReference type="AlphaFoldDB" id="A0A2G8LDV5"/>
<dbReference type="OrthoDB" id="10043020at2759"/>
<protein>
    <submittedName>
        <fullName evidence="2">Putative nance-Horan syndrome protein isoform X2</fullName>
    </submittedName>
</protein>
<comment type="caution">
    <text evidence="2">The sequence shown here is derived from an EMBL/GenBank/DDBJ whole genome shotgun (WGS) entry which is preliminary data.</text>
</comment>
<dbReference type="PANTHER" id="PTHR23039:SF9">
    <property type="entry name" value="LOW QUALITY PROTEIN: NHS-LIKE PROTEIN 1"/>
    <property type="match status" value="1"/>
</dbReference>